<keyword evidence="4" id="KW-1185">Reference proteome</keyword>
<dbReference type="PRINTS" id="PR01270">
    <property type="entry name" value="HDASUPER"/>
</dbReference>
<dbReference type="Proteomes" id="UP001381693">
    <property type="component" value="Unassembled WGS sequence"/>
</dbReference>
<feature type="domain" description="Histone deacetylase" evidence="2">
    <location>
        <begin position="7"/>
        <end position="164"/>
    </location>
</feature>
<reference evidence="3 4" key="1">
    <citation type="submission" date="2023-11" db="EMBL/GenBank/DDBJ databases">
        <title>Halocaridina rubra genome assembly.</title>
        <authorList>
            <person name="Smith C."/>
        </authorList>
    </citation>
    <scope>NUCLEOTIDE SEQUENCE [LARGE SCALE GENOMIC DNA]</scope>
    <source>
        <strain evidence="3">EP-1</strain>
        <tissue evidence="3">Whole</tissue>
    </source>
</reference>
<name>A0AAN9A9V0_HALRR</name>
<evidence type="ECO:0000313" key="4">
    <source>
        <dbReference type="Proteomes" id="UP001381693"/>
    </source>
</evidence>
<organism evidence="3 4">
    <name type="scientific">Halocaridina rubra</name>
    <name type="common">Hawaiian red shrimp</name>
    <dbReference type="NCBI Taxonomy" id="373956"/>
    <lineage>
        <taxon>Eukaryota</taxon>
        <taxon>Metazoa</taxon>
        <taxon>Ecdysozoa</taxon>
        <taxon>Arthropoda</taxon>
        <taxon>Crustacea</taxon>
        <taxon>Multicrustacea</taxon>
        <taxon>Malacostraca</taxon>
        <taxon>Eumalacostraca</taxon>
        <taxon>Eucarida</taxon>
        <taxon>Decapoda</taxon>
        <taxon>Pleocyemata</taxon>
        <taxon>Caridea</taxon>
        <taxon>Atyoidea</taxon>
        <taxon>Atyidae</taxon>
        <taxon>Halocaridina</taxon>
    </lineage>
</organism>
<keyword evidence="3" id="KW-0378">Hydrolase</keyword>
<dbReference type="Pfam" id="PF00850">
    <property type="entry name" value="Hist_deacetyl"/>
    <property type="match status" value="1"/>
</dbReference>
<dbReference type="PANTHER" id="PTHR10625">
    <property type="entry name" value="HISTONE DEACETYLASE HDAC1-RELATED"/>
    <property type="match status" value="1"/>
</dbReference>
<comment type="caution">
    <text evidence="3">The sequence shown here is derived from an EMBL/GenBank/DDBJ whole genome shotgun (WGS) entry which is preliminary data.</text>
</comment>
<dbReference type="InterPro" id="IPR000286">
    <property type="entry name" value="HDACs"/>
</dbReference>
<proteinExistence type="predicted"/>
<dbReference type="GO" id="GO:0141221">
    <property type="term" value="F:histone deacetylase activity, hydrolytic mechanism"/>
    <property type="evidence" value="ECO:0007669"/>
    <property type="project" value="UniProtKB-EC"/>
</dbReference>
<dbReference type="InterPro" id="IPR023801">
    <property type="entry name" value="His_deacetylse_dom"/>
</dbReference>
<protein>
    <submittedName>
        <fullName evidence="3">Histone deacetylase 6</fullName>
        <ecNumber evidence="3">3.5.1.98</ecNumber>
    </submittedName>
</protein>
<dbReference type="PANTHER" id="PTHR10625:SF38">
    <property type="entry name" value="HISTONE DEACETYLASE 6, ISOFORM G"/>
    <property type="match status" value="1"/>
</dbReference>
<dbReference type="EMBL" id="JAXCGZ010010991">
    <property type="protein sequence ID" value="KAK7075367.1"/>
    <property type="molecule type" value="Genomic_DNA"/>
</dbReference>
<dbReference type="InterPro" id="IPR023696">
    <property type="entry name" value="Ureohydrolase_dom_sf"/>
</dbReference>
<dbReference type="Gene3D" id="3.40.800.20">
    <property type="entry name" value="Histone deacetylase domain"/>
    <property type="match status" value="1"/>
</dbReference>
<gene>
    <name evidence="3" type="primary">HDAC6_2</name>
    <name evidence="3" type="ORF">SK128_016583</name>
</gene>
<dbReference type="GO" id="GO:0040029">
    <property type="term" value="P:epigenetic regulation of gene expression"/>
    <property type="evidence" value="ECO:0007669"/>
    <property type="project" value="TreeGrafter"/>
</dbReference>
<evidence type="ECO:0000256" key="1">
    <source>
        <dbReference type="ARBA" id="ARBA00048287"/>
    </source>
</evidence>
<dbReference type="SUPFAM" id="SSF52768">
    <property type="entry name" value="Arginase/deacetylase"/>
    <property type="match status" value="1"/>
</dbReference>
<dbReference type="EC" id="3.5.1.98" evidence="3"/>
<sequence length="207" mass="22989">MELKIFLHRILILDWDVHHGNGIQHIFESDPRVLYISIHRYDYGSFFPSSEDANYDRVGTGKGQGFNVNIPWNKSGMGDAEYMSAMLQVVLPIAYQYNPELVLVSAGFDAARGDPLGGCRVTPECFGHMTHLLTTLARSRVILALEGGYNLNVISYCMALCAKALLGDPLPALKNAMVPNKQAVQTISSVIQTHSAYWSCLCFQVYL</sequence>
<accession>A0AAN9A9V0</accession>
<dbReference type="InterPro" id="IPR037138">
    <property type="entry name" value="His_deacetylse_dom_sf"/>
</dbReference>
<evidence type="ECO:0000259" key="2">
    <source>
        <dbReference type="Pfam" id="PF00850"/>
    </source>
</evidence>
<dbReference type="GO" id="GO:0000118">
    <property type="term" value="C:histone deacetylase complex"/>
    <property type="evidence" value="ECO:0007669"/>
    <property type="project" value="TreeGrafter"/>
</dbReference>
<comment type="catalytic activity">
    <reaction evidence="1">
        <text>N(6)-acetyl-L-lysyl-[histone] + H2O = L-lysyl-[histone] + acetate</text>
        <dbReference type="Rhea" id="RHEA:58196"/>
        <dbReference type="Rhea" id="RHEA-COMP:9845"/>
        <dbReference type="Rhea" id="RHEA-COMP:11338"/>
        <dbReference type="ChEBI" id="CHEBI:15377"/>
        <dbReference type="ChEBI" id="CHEBI:29969"/>
        <dbReference type="ChEBI" id="CHEBI:30089"/>
        <dbReference type="ChEBI" id="CHEBI:61930"/>
        <dbReference type="EC" id="3.5.1.98"/>
    </reaction>
</comment>
<evidence type="ECO:0000313" key="3">
    <source>
        <dbReference type="EMBL" id="KAK7075367.1"/>
    </source>
</evidence>
<dbReference type="AlphaFoldDB" id="A0AAN9A9V0"/>